<keyword evidence="9" id="KW-1185">Reference proteome</keyword>
<dbReference type="RefSeq" id="WP_052670428.1">
    <property type="nucleotide sequence ID" value="NZ_LN824141.1"/>
</dbReference>
<keyword evidence="3" id="KW-0547">Nucleotide-binding</keyword>
<dbReference type="GO" id="GO:0016787">
    <property type="term" value="F:hydrolase activity"/>
    <property type="evidence" value="ECO:0007669"/>
    <property type="project" value="UniProtKB-KW"/>
</dbReference>
<dbReference type="OrthoDB" id="9804441at2"/>
<keyword evidence="2 8" id="KW-0436">Ligase</keyword>
<evidence type="ECO:0000256" key="2">
    <source>
        <dbReference type="ARBA" id="ARBA00022598"/>
    </source>
</evidence>
<reference evidence="9" key="1">
    <citation type="submission" date="2014-11" db="EMBL/GenBank/DDBJ databases">
        <authorList>
            <person name="Wibberg D."/>
        </authorList>
    </citation>
    <scope>NUCLEOTIDE SEQUENCE [LARGE SCALE GENOMIC DNA]</scope>
    <source>
        <strain evidence="9">L3</strain>
    </source>
</reference>
<accession>A0A0C7NZK5</accession>
<dbReference type="KEGG" id="dtn:DTL3_1414"/>
<dbReference type="GO" id="GO:0006189">
    <property type="term" value="P:'de novo' IMP biosynthetic process"/>
    <property type="evidence" value="ECO:0007669"/>
    <property type="project" value="InterPro"/>
</dbReference>
<name>A0A0C7NZK5_DEFTU</name>
<evidence type="ECO:0000256" key="7">
    <source>
        <dbReference type="ARBA" id="ARBA00022962"/>
    </source>
</evidence>
<dbReference type="PROSITE" id="PS51273">
    <property type="entry name" value="GATASE_TYPE_1"/>
    <property type="match status" value="1"/>
</dbReference>
<proteinExistence type="predicted"/>
<gene>
    <name evidence="8" type="primary">purQ</name>
    <name evidence="8" type="ORF">DTL3_1414</name>
</gene>
<keyword evidence="6" id="KW-0067">ATP-binding</keyword>
<dbReference type="Gene3D" id="3.40.50.880">
    <property type="match status" value="1"/>
</dbReference>
<dbReference type="PATRIC" id="fig|1006576.9.peg.1412"/>
<keyword evidence="5" id="KW-0378">Hydrolase</keyword>
<evidence type="ECO:0000313" key="9">
    <source>
        <dbReference type="Proteomes" id="UP000032809"/>
    </source>
</evidence>
<evidence type="ECO:0000256" key="6">
    <source>
        <dbReference type="ARBA" id="ARBA00022840"/>
    </source>
</evidence>
<dbReference type="PANTHER" id="PTHR47552:SF1">
    <property type="entry name" value="PHOSPHORIBOSYLFORMYLGLYCINAMIDINE SYNTHASE SUBUNIT PURQ"/>
    <property type="match status" value="1"/>
</dbReference>
<dbReference type="AlphaFoldDB" id="A0A0C7NZK5"/>
<dbReference type="SUPFAM" id="SSF52317">
    <property type="entry name" value="Class I glutamine amidotransferase-like"/>
    <property type="match status" value="1"/>
</dbReference>
<dbReference type="Pfam" id="PF13507">
    <property type="entry name" value="GATase_5"/>
    <property type="match status" value="1"/>
</dbReference>
<keyword evidence="7" id="KW-0315">Glutamine amidotransferase</keyword>
<dbReference type="EMBL" id="LN824141">
    <property type="protein sequence ID" value="CEP78708.1"/>
    <property type="molecule type" value="Genomic_DNA"/>
</dbReference>
<keyword evidence="4" id="KW-0658">Purine biosynthesis</keyword>
<dbReference type="GO" id="GO:0004642">
    <property type="term" value="F:phosphoribosylformylglycinamidine synthase activity"/>
    <property type="evidence" value="ECO:0007669"/>
    <property type="project" value="UniProtKB-EC"/>
</dbReference>
<keyword evidence="1" id="KW-0963">Cytoplasm</keyword>
<evidence type="ECO:0000256" key="4">
    <source>
        <dbReference type="ARBA" id="ARBA00022755"/>
    </source>
</evidence>
<dbReference type="Proteomes" id="UP000032809">
    <property type="component" value="Chromosome I"/>
</dbReference>
<dbReference type="EC" id="6.3.5.3" evidence="8"/>
<dbReference type="SMART" id="SM01211">
    <property type="entry name" value="GATase_5"/>
    <property type="match status" value="1"/>
</dbReference>
<evidence type="ECO:0000256" key="3">
    <source>
        <dbReference type="ARBA" id="ARBA00022741"/>
    </source>
</evidence>
<dbReference type="GO" id="GO:0005524">
    <property type="term" value="F:ATP binding"/>
    <property type="evidence" value="ECO:0007669"/>
    <property type="project" value="UniProtKB-KW"/>
</dbReference>
<dbReference type="InterPro" id="IPR029062">
    <property type="entry name" value="Class_I_gatase-like"/>
</dbReference>
<dbReference type="InterPro" id="IPR010075">
    <property type="entry name" value="PRibForGlyAmidine_synth_PurQ"/>
</dbReference>
<evidence type="ECO:0000313" key="8">
    <source>
        <dbReference type="EMBL" id="CEP78708.1"/>
    </source>
</evidence>
<organism evidence="8 9">
    <name type="scientific">Defluviitoga tunisiensis</name>
    <dbReference type="NCBI Taxonomy" id="1006576"/>
    <lineage>
        <taxon>Bacteria</taxon>
        <taxon>Thermotogati</taxon>
        <taxon>Thermotogota</taxon>
        <taxon>Thermotogae</taxon>
        <taxon>Petrotogales</taxon>
        <taxon>Petrotogaceae</taxon>
        <taxon>Defluviitoga</taxon>
    </lineage>
</organism>
<protein>
    <submittedName>
        <fullName evidence="8">Phosphoribosylformylglycinamidine synthase I</fullName>
        <ecNumber evidence="8">6.3.5.3</ecNumber>
    </submittedName>
</protein>
<dbReference type="HOGENOM" id="CLU_001031_3_1_0"/>
<dbReference type="PANTHER" id="PTHR47552">
    <property type="entry name" value="PHOSPHORIBOSYLFORMYLGLYCINAMIDINE SYNTHASE SUBUNIT PURQ"/>
    <property type="match status" value="1"/>
</dbReference>
<sequence>MKIIKTAVLVFPGTSGERDAHFALQRNNFSVDYLWHDFDQSLEYDLIFLPGGSSFGDYLRPGAFAKYSNVIKSIEKYVLQNRGLVVGIGNGFQILTEVGLLPGGLALNESNTFICKDVLVEAINLETPFSNSINPDNNTFRFSIASRYGRYVVNNNEIDENQIIFKFLHNPNGSSENIAGIVNKDMNVFGTMLHIERSCHPFLGYDEFNPIFESIRRYLTRE</sequence>
<dbReference type="NCBIfam" id="TIGR01737">
    <property type="entry name" value="FGAM_synth_I"/>
    <property type="match status" value="1"/>
</dbReference>
<dbReference type="STRING" id="1006576.DTL3_1414"/>
<evidence type="ECO:0000256" key="1">
    <source>
        <dbReference type="ARBA" id="ARBA00022490"/>
    </source>
</evidence>
<evidence type="ECO:0000256" key="5">
    <source>
        <dbReference type="ARBA" id="ARBA00022801"/>
    </source>
</evidence>